<dbReference type="EMBL" id="CP083240">
    <property type="protein sequence ID" value="UOK73352.1"/>
    <property type="molecule type" value="Genomic_DNA"/>
</dbReference>
<geneLocation type="plasmid" evidence="2 3">
    <name>pA</name>
</geneLocation>
<dbReference type="AlphaFoldDB" id="A0A9E7A0G7"/>
<dbReference type="Gene3D" id="2.40.100.20">
    <property type="match status" value="1"/>
</dbReference>
<dbReference type="InterPro" id="IPR041183">
    <property type="entry name" value="Cyclophilin-like"/>
</dbReference>
<evidence type="ECO:0000313" key="3">
    <source>
        <dbReference type="Proteomes" id="UP000831684"/>
    </source>
</evidence>
<evidence type="ECO:0000313" key="2">
    <source>
        <dbReference type="EMBL" id="UOK73352.1"/>
    </source>
</evidence>
<dbReference type="InterPro" id="IPR029000">
    <property type="entry name" value="Cyclophilin-like_dom_sf"/>
</dbReference>
<sequence>MKIRMTINGKISVVRLDDTPAAPDFASLLLLTVTLSDYHSIEKISDLPRRLSHDGAPSGYDPEVGDVAYYAPWGNLAIFYRDFRYARGLVRLGTIEFGLDALTQSGPLATTIERIEP</sequence>
<dbReference type="Pfam" id="PF18050">
    <property type="entry name" value="Cyclophil_like2"/>
    <property type="match status" value="1"/>
</dbReference>
<organism evidence="2 3">
    <name type="scientific">Ancylobacter polymorphus</name>
    <dbReference type="NCBI Taxonomy" id="223390"/>
    <lineage>
        <taxon>Bacteria</taxon>
        <taxon>Pseudomonadati</taxon>
        <taxon>Pseudomonadota</taxon>
        <taxon>Alphaproteobacteria</taxon>
        <taxon>Hyphomicrobiales</taxon>
        <taxon>Xanthobacteraceae</taxon>
        <taxon>Ancylobacter</taxon>
    </lineage>
</organism>
<dbReference type="RefSeq" id="WP_244451031.1">
    <property type="nucleotide sequence ID" value="NZ_CP083240.1"/>
</dbReference>
<accession>A0A9E7A0G7</accession>
<keyword evidence="2" id="KW-0614">Plasmid</keyword>
<dbReference type="KEGG" id="apol:K9D25_22185"/>
<gene>
    <name evidence="2" type="ORF">K9D25_22185</name>
</gene>
<protein>
    <submittedName>
        <fullName evidence="2">Cyclophilin-like fold protein</fullName>
    </submittedName>
</protein>
<reference evidence="2" key="1">
    <citation type="submission" date="2021-09" db="EMBL/GenBank/DDBJ databases">
        <title>Network and meta-omics reveal the key degrader and cooperation patterns in an efficient 1,4-dioxane-degrading microbial community.</title>
        <authorList>
            <person name="Dai C."/>
        </authorList>
    </citation>
    <scope>NUCLEOTIDE SEQUENCE</scope>
    <source>
        <strain evidence="2">ZM13</strain>
        <plasmid evidence="2">pA</plasmid>
    </source>
</reference>
<dbReference type="SUPFAM" id="SSF50891">
    <property type="entry name" value="Cyclophilin-like"/>
    <property type="match status" value="1"/>
</dbReference>
<feature type="domain" description="Cyclophilin-like" evidence="1">
    <location>
        <begin position="5"/>
        <end position="112"/>
    </location>
</feature>
<dbReference type="Proteomes" id="UP000831684">
    <property type="component" value="Plasmid pA"/>
</dbReference>
<proteinExistence type="predicted"/>
<evidence type="ECO:0000259" key="1">
    <source>
        <dbReference type="Pfam" id="PF18050"/>
    </source>
</evidence>
<name>A0A9E7A0G7_9HYPH</name>